<dbReference type="GO" id="GO:0016614">
    <property type="term" value="F:oxidoreductase activity, acting on CH-OH group of donors"/>
    <property type="evidence" value="ECO:0007669"/>
    <property type="project" value="InterPro"/>
</dbReference>
<name>A0A170WGR9_TRIIF</name>
<dbReference type="EMBL" id="GEMB01005674">
    <property type="protein sequence ID" value="JAR97648.1"/>
    <property type="molecule type" value="Transcribed_RNA"/>
</dbReference>
<dbReference type="InterPro" id="IPR027424">
    <property type="entry name" value="Glucose_Oxidase_domain_2"/>
</dbReference>
<dbReference type="PROSITE" id="PS00624">
    <property type="entry name" value="GMC_OXRED_2"/>
    <property type="match status" value="1"/>
</dbReference>
<dbReference type="Gene3D" id="3.30.560.10">
    <property type="entry name" value="Glucose Oxidase, domain 3"/>
    <property type="match status" value="1"/>
</dbReference>
<keyword evidence="4" id="KW-0274">FAD</keyword>
<reference evidence="7" key="1">
    <citation type="submission" date="2016-04" db="EMBL/GenBank/DDBJ databases">
        <authorList>
            <person name="Calderon-Fernandez G.M.Sr."/>
        </authorList>
    </citation>
    <scope>NUCLEOTIDE SEQUENCE</scope>
    <source>
        <strain evidence="7">Int1</strain>
        <tissue evidence="7">Integument</tissue>
    </source>
</reference>
<evidence type="ECO:0000256" key="4">
    <source>
        <dbReference type="ARBA" id="ARBA00022827"/>
    </source>
</evidence>
<feature type="domain" description="Glucose-methanol-choline oxidoreductase N-terminal" evidence="6">
    <location>
        <begin position="145"/>
        <end position="159"/>
    </location>
</feature>
<sequence>WNYNHVLPYFRKAENTTIPSLMHSHYHSTNGPLSVSYSNYDNQLLKEFLKAGNEFGLETVDYNGAQQIGISHIQTTIRNGTTRCSASKAYLQPIRYRTNLYIFKNTLVTKVIFNETNRIAIGVECFKNGEHFNVFANKEVIISAGAINTPKLLLLSGVGPRKQLKE</sequence>
<comment type="cofactor">
    <cofactor evidence="1">
        <name>FAD</name>
        <dbReference type="ChEBI" id="CHEBI:57692"/>
    </cofactor>
</comment>
<dbReference type="GO" id="GO:0050660">
    <property type="term" value="F:flavin adenine dinucleotide binding"/>
    <property type="evidence" value="ECO:0007669"/>
    <property type="project" value="InterPro"/>
</dbReference>
<dbReference type="PANTHER" id="PTHR11552">
    <property type="entry name" value="GLUCOSE-METHANOL-CHOLINE GMC OXIDOREDUCTASE"/>
    <property type="match status" value="1"/>
</dbReference>
<proteinExistence type="inferred from homology"/>
<dbReference type="Pfam" id="PF00732">
    <property type="entry name" value="GMC_oxred_N"/>
    <property type="match status" value="1"/>
</dbReference>
<evidence type="ECO:0000259" key="6">
    <source>
        <dbReference type="PROSITE" id="PS00624"/>
    </source>
</evidence>
<accession>A0A170WGR9</accession>
<dbReference type="Gene3D" id="3.50.50.60">
    <property type="entry name" value="FAD/NAD(P)-binding domain"/>
    <property type="match status" value="1"/>
</dbReference>
<protein>
    <submittedName>
        <fullName evidence="7">Glucose dehydrogenase</fullName>
    </submittedName>
</protein>
<evidence type="ECO:0000256" key="5">
    <source>
        <dbReference type="ARBA" id="ARBA00023002"/>
    </source>
</evidence>
<evidence type="ECO:0000256" key="1">
    <source>
        <dbReference type="ARBA" id="ARBA00001974"/>
    </source>
</evidence>
<feature type="non-terminal residue" evidence="7">
    <location>
        <position position="166"/>
    </location>
</feature>
<organism evidence="7">
    <name type="scientific">Triatoma infestans</name>
    <name type="common">Assassin bug</name>
    <dbReference type="NCBI Taxonomy" id="30076"/>
    <lineage>
        <taxon>Eukaryota</taxon>
        <taxon>Metazoa</taxon>
        <taxon>Ecdysozoa</taxon>
        <taxon>Arthropoda</taxon>
        <taxon>Hexapoda</taxon>
        <taxon>Insecta</taxon>
        <taxon>Pterygota</taxon>
        <taxon>Neoptera</taxon>
        <taxon>Paraneoptera</taxon>
        <taxon>Hemiptera</taxon>
        <taxon>Heteroptera</taxon>
        <taxon>Panheteroptera</taxon>
        <taxon>Cimicomorpha</taxon>
        <taxon>Reduviidae</taxon>
        <taxon>Triatominae</taxon>
        <taxon>Triatoma</taxon>
    </lineage>
</organism>
<evidence type="ECO:0000256" key="3">
    <source>
        <dbReference type="ARBA" id="ARBA00022630"/>
    </source>
</evidence>
<comment type="similarity">
    <text evidence="2">Belongs to the GMC oxidoreductase family.</text>
</comment>
<dbReference type="SUPFAM" id="SSF51905">
    <property type="entry name" value="FAD/NAD(P)-binding domain"/>
    <property type="match status" value="1"/>
</dbReference>
<dbReference type="AlphaFoldDB" id="A0A170WGR9"/>
<keyword evidence="5" id="KW-0560">Oxidoreductase</keyword>
<keyword evidence="3" id="KW-0285">Flavoprotein</keyword>
<dbReference type="PANTHER" id="PTHR11552:SF158">
    <property type="entry name" value="GH23626P-RELATED"/>
    <property type="match status" value="1"/>
</dbReference>
<reference evidence="7" key="2">
    <citation type="journal article" date="2017" name="J. Med. Entomol.">
        <title>Transcriptome Analysis of the Triatoma infestans (Hemiptera: Reduviidae) Integument.</title>
        <authorList>
            <person name="Calderon-Fernandez G.M."/>
            <person name="Moriconi D.E."/>
            <person name="Dulbecco A.B."/>
            <person name="Juarez M.P."/>
        </authorList>
    </citation>
    <scope>NUCLEOTIDE SEQUENCE</scope>
    <source>
        <strain evidence="7">Int1</strain>
        <tissue evidence="7">Integument</tissue>
    </source>
</reference>
<dbReference type="InterPro" id="IPR036188">
    <property type="entry name" value="FAD/NAD-bd_sf"/>
</dbReference>
<dbReference type="Gene3D" id="4.10.450.10">
    <property type="entry name" value="Glucose Oxidase, domain 2"/>
    <property type="match status" value="1"/>
</dbReference>
<feature type="non-terminal residue" evidence="7">
    <location>
        <position position="1"/>
    </location>
</feature>
<evidence type="ECO:0000256" key="2">
    <source>
        <dbReference type="ARBA" id="ARBA00010790"/>
    </source>
</evidence>
<evidence type="ECO:0000313" key="7">
    <source>
        <dbReference type="EMBL" id="JAR97648.1"/>
    </source>
</evidence>
<dbReference type="InterPro" id="IPR012132">
    <property type="entry name" value="GMC_OxRdtase"/>
</dbReference>
<dbReference type="InterPro" id="IPR000172">
    <property type="entry name" value="GMC_OxRdtase_N"/>
</dbReference>